<dbReference type="PRINTS" id="PR00686">
    <property type="entry name" value="TIFACTORIID"/>
</dbReference>
<dbReference type="OrthoDB" id="2127950at2759"/>
<dbReference type="AlphaFoldDB" id="E9HYS3"/>
<dbReference type="GO" id="GO:0003677">
    <property type="term" value="F:DNA binding"/>
    <property type="evidence" value="ECO:0007669"/>
    <property type="project" value="UniProtKB-KW"/>
</dbReference>
<name>E9HYS3_DAPPU</name>
<dbReference type="InterPro" id="IPR012295">
    <property type="entry name" value="TBP_dom_sf"/>
</dbReference>
<dbReference type="eggNOG" id="KOG3302">
    <property type="taxonomic scope" value="Eukaryota"/>
</dbReference>
<gene>
    <name evidence="4" type="ORF">DAPPUDRAFT_335934</name>
</gene>
<dbReference type="KEGG" id="dpx:DAPPUDRAFT_335934"/>
<evidence type="ECO:0000256" key="2">
    <source>
        <dbReference type="ARBA" id="ARBA00023125"/>
    </source>
</evidence>
<evidence type="ECO:0000313" key="4">
    <source>
        <dbReference type="EMBL" id="EFX63104.1"/>
    </source>
</evidence>
<reference evidence="4 5" key="1">
    <citation type="journal article" date="2011" name="Science">
        <title>The ecoresponsive genome of Daphnia pulex.</title>
        <authorList>
            <person name="Colbourne J.K."/>
            <person name="Pfrender M.E."/>
            <person name="Gilbert D."/>
            <person name="Thomas W.K."/>
            <person name="Tucker A."/>
            <person name="Oakley T.H."/>
            <person name="Tokishita S."/>
            <person name="Aerts A."/>
            <person name="Arnold G.J."/>
            <person name="Basu M.K."/>
            <person name="Bauer D.J."/>
            <person name="Caceres C.E."/>
            <person name="Carmel L."/>
            <person name="Casola C."/>
            <person name="Choi J.H."/>
            <person name="Detter J.C."/>
            <person name="Dong Q."/>
            <person name="Dusheyko S."/>
            <person name="Eads B.D."/>
            <person name="Frohlich T."/>
            <person name="Geiler-Samerotte K.A."/>
            <person name="Gerlach D."/>
            <person name="Hatcher P."/>
            <person name="Jogdeo S."/>
            <person name="Krijgsveld J."/>
            <person name="Kriventseva E.V."/>
            <person name="Kultz D."/>
            <person name="Laforsch C."/>
            <person name="Lindquist E."/>
            <person name="Lopez J."/>
            <person name="Manak J.R."/>
            <person name="Muller J."/>
            <person name="Pangilinan J."/>
            <person name="Patwardhan R.P."/>
            <person name="Pitluck S."/>
            <person name="Pritham E.J."/>
            <person name="Rechtsteiner A."/>
            <person name="Rho M."/>
            <person name="Rogozin I.B."/>
            <person name="Sakarya O."/>
            <person name="Salamov A."/>
            <person name="Schaack S."/>
            <person name="Shapiro H."/>
            <person name="Shiga Y."/>
            <person name="Skalitzky C."/>
            <person name="Smith Z."/>
            <person name="Souvorov A."/>
            <person name="Sung W."/>
            <person name="Tang Z."/>
            <person name="Tsuchiya D."/>
            <person name="Tu H."/>
            <person name="Vos H."/>
            <person name="Wang M."/>
            <person name="Wolf Y.I."/>
            <person name="Yamagata H."/>
            <person name="Yamada T."/>
            <person name="Ye Y."/>
            <person name="Shaw J.R."/>
            <person name="Andrews J."/>
            <person name="Crease T.J."/>
            <person name="Tang H."/>
            <person name="Lucas S.M."/>
            <person name="Robertson H.M."/>
            <person name="Bork P."/>
            <person name="Koonin E.V."/>
            <person name="Zdobnov E.M."/>
            <person name="Grigoriev I.V."/>
            <person name="Lynch M."/>
            <person name="Boore J.L."/>
        </authorList>
    </citation>
    <scope>NUCLEOTIDE SEQUENCE [LARGE SCALE GENOMIC DNA]</scope>
</reference>
<keyword evidence="5" id="KW-1185">Reference proteome</keyword>
<feature type="non-terminal residue" evidence="4">
    <location>
        <position position="1"/>
    </location>
</feature>
<dbReference type="GO" id="GO:0006352">
    <property type="term" value="P:DNA-templated transcription initiation"/>
    <property type="evidence" value="ECO:0007669"/>
    <property type="project" value="InterPro"/>
</dbReference>
<protein>
    <recommendedName>
        <fullName evidence="6">TATA-box binding protein</fullName>
    </recommendedName>
</protein>
<dbReference type="EMBL" id="GL733213">
    <property type="protein sequence ID" value="EFX63104.1"/>
    <property type="molecule type" value="Genomic_DNA"/>
</dbReference>
<proteinExistence type="inferred from homology"/>
<dbReference type="Pfam" id="PF00352">
    <property type="entry name" value="TBP"/>
    <property type="match status" value="1"/>
</dbReference>
<dbReference type="HOGENOM" id="CLU_172174_0_0_1"/>
<accession>E9HYS3</accession>
<evidence type="ECO:0008006" key="6">
    <source>
        <dbReference type="Google" id="ProtNLM"/>
    </source>
</evidence>
<keyword evidence="2" id="KW-0238">DNA-binding</keyword>
<dbReference type="STRING" id="6669.E9HYS3"/>
<keyword evidence="3" id="KW-0804">Transcription</keyword>
<dbReference type="Gene3D" id="3.30.310.10">
    <property type="entry name" value="TATA-Binding Protein"/>
    <property type="match status" value="1"/>
</dbReference>
<organism evidence="4 5">
    <name type="scientific">Daphnia pulex</name>
    <name type="common">Water flea</name>
    <dbReference type="NCBI Taxonomy" id="6669"/>
    <lineage>
        <taxon>Eukaryota</taxon>
        <taxon>Metazoa</taxon>
        <taxon>Ecdysozoa</taxon>
        <taxon>Arthropoda</taxon>
        <taxon>Crustacea</taxon>
        <taxon>Branchiopoda</taxon>
        <taxon>Diplostraca</taxon>
        <taxon>Cladocera</taxon>
        <taxon>Anomopoda</taxon>
        <taxon>Daphniidae</taxon>
        <taxon>Daphnia</taxon>
    </lineage>
</organism>
<dbReference type="SUPFAM" id="SSF55945">
    <property type="entry name" value="TATA-box binding protein-like"/>
    <property type="match status" value="1"/>
</dbReference>
<dbReference type="InterPro" id="IPR000814">
    <property type="entry name" value="TBP"/>
</dbReference>
<comment type="similarity">
    <text evidence="1">Belongs to the TBP family.</text>
</comment>
<sequence>FNSYEAEIFPGLIYKMKQPKLVLLIFCSGKIVLTGAKVRQDIYDGFTNIYPILRNFKKK</sequence>
<dbReference type="PANTHER" id="PTHR10126">
    <property type="entry name" value="TATA-BOX BINDING PROTEIN"/>
    <property type="match status" value="1"/>
</dbReference>
<evidence type="ECO:0000256" key="1">
    <source>
        <dbReference type="ARBA" id="ARBA00005560"/>
    </source>
</evidence>
<evidence type="ECO:0000313" key="5">
    <source>
        <dbReference type="Proteomes" id="UP000000305"/>
    </source>
</evidence>
<evidence type="ECO:0000256" key="3">
    <source>
        <dbReference type="ARBA" id="ARBA00023163"/>
    </source>
</evidence>
<dbReference type="Proteomes" id="UP000000305">
    <property type="component" value="Unassembled WGS sequence"/>
</dbReference>
<dbReference type="InParanoid" id="E9HYS3"/>
<dbReference type="OMA" id="CTRSKRI"/>